<evidence type="ECO:0000259" key="2">
    <source>
        <dbReference type="PROSITE" id="PS50181"/>
    </source>
</evidence>
<proteinExistence type="predicted"/>
<comment type="caution">
    <text evidence="3">The sequence shown here is derived from an EMBL/GenBank/DDBJ whole genome shotgun (WGS) entry which is preliminary data.</text>
</comment>
<dbReference type="InterPro" id="IPR001810">
    <property type="entry name" value="F-box_dom"/>
</dbReference>
<dbReference type="SUPFAM" id="SSF81383">
    <property type="entry name" value="F-box domain"/>
    <property type="match status" value="1"/>
</dbReference>
<evidence type="ECO:0000256" key="1">
    <source>
        <dbReference type="SAM" id="MobiDB-lite"/>
    </source>
</evidence>
<feature type="domain" description="F-box" evidence="2">
    <location>
        <begin position="37"/>
        <end position="83"/>
    </location>
</feature>
<sequence>MPHPTKKKKTFAPSGPRRPHHPSCAIDYNMVADIRQPPAWSSLPAAVIRKIYQNLTDVDRASMTRVCQSWHEGFCDPVLWRSRVIDFGGCKYHEKFKLEVVMKGHPGQGLTFTTGQNAVLFARQFSRCLKNVDILFHKMSPYSARRILRDFLPFSSSLGDHSRLTSLCFYNLKLKRLNGPRRKKFLNAFLTLTRGQTLKKFGIDATYFDLESGLQLLQCLAETSGATIEILFLKRYFHYPIDQEPRVVTEMQVVFQLTLILLFTSAFSYPRSVLHSV</sequence>
<gene>
    <name evidence="3" type="ORF">GSLYS_00012942001</name>
</gene>
<evidence type="ECO:0000313" key="4">
    <source>
        <dbReference type="Proteomes" id="UP001497497"/>
    </source>
</evidence>
<accession>A0AAV2HZZ8</accession>
<organism evidence="3 4">
    <name type="scientific">Lymnaea stagnalis</name>
    <name type="common">Great pond snail</name>
    <name type="synonym">Helix stagnalis</name>
    <dbReference type="NCBI Taxonomy" id="6523"/>
    <lineage>
        <taxon>Eukaryota</taxon>
        <taxon>Metazoa</taxon>
        <taxon>Spiralia</taxon>
        <taxon>Lophotrochozoa</taxon>
        <taxon>Mollusca</taxon>
        <taxon>Gastropoda</taxon>
        <taxon>Heterobranchia</taxon>
        <taxon>Euthyneura</taxon>
        <taxon>Panpulmonata</taxon>
        <taxon>Hygrophila</taxon>
        <taxon>Lymnaeoidea</taxon>
        <taxon>Lymnaeidae</taxon>
        <taxon>Lymnaea</taxon>
    </lineage>
</organism>
<reference evidence="3 4" key="1">
    <citation type="submission" date="2024-04" db="EMBL/GenBank/DDBJ databases">
        <authorList>
            <consortium name="Genoscope - CEA"/>
            <person name="William W."/>
        </authorList>
    </citation>
    <scope>NUCLEOTIDE SEQUENCE [LARGE SCALE GENOMIC DNA]</scope>
</reference>
<name>A0AAV2HZZ8_LYMST</name>
<protein>
    <recommendedName>
        <fullName evidence="2">F-box domain-containing protein</fullName>
    </recommendedName>
</protein>
<dbReference type="Gene3D" id="1.20.1280.50">
    <property type="match status" value="1"/>
</dbReference>
<feature type="compositionally biased region" description="Basic residues" evidence="1">
    <location>
        <begin position="1"/>
        <end position="10"/>
    </location>
</feature>
<dbReference type="InterPro" id="IPR036047">
    <property type="entry name" value="F-box-like_dom_sf"/>
</dbReference>
<dbReference type="Pfam" id="PF12937">
    <property type="entry name" value="F-box-like"/>
    <property type="match status" value="1"/>
</dbReference>
<dbReference type="AlphaFoldDB" id="A0AAV2HZZ8"/>
<dbReference type="Proteomes" id="UP001497497">
    <property type="component" value="Unassembled WGS sequence"/>
</dbReference>
<dbReference type="EMBL" id="CAXITT010000327">
    <property type="protein sequence ID" value="CAL1539121.1"/>
    <property type="molecule type" value="Genomic_DNA"/>
</dbReference>
<feature type="region of interest" description="Disordered" evidence="1">
    <location>
        <begin position="1"/>
        <end position="21"/>
    </location>
</feature>
<keyword evidence="4" id="KW-1185">Reference proteome</keyword>
<evidence type="ECO:0000313" key="3">
    <source>
        <dbReference type="EMBL" id="CAL1539121.1"/>
    </source>
</evidence>
<dbReference type="PROSITE" id="PS50181">
    <property type="entry name" value="FBOX"/>
    <property type="match status" value="1"/>
</dbReference>